<keyword evidence="3" id="KW-0156">Chromatin regulator</keyword>
<sequence length="635" mass="69038">MVNMKRELELMAANEVDPAAPRAKRRKEASAASPDNTADMQDVKVEEGAEGGGEGGGQTLESVREQGMQIWKAVKDAVSKEGRALSLDFMRLPSRRQYPDYYQLIKRPMALDDIRAQLQRGQYISLDLVKTDLEQVFVNAKRYNLRDSQIWKDAKALHKIVKKEYARITGTAEEEPGDGGEKAEGEGSDNERDKKSKKAPNMTRLLKSRLQKLVEKTDDSGRVLSEEFMELPNKKLWALYYKAIKRPQCLENIFKHLKRKEYHTSAEFARDVELVFSNALEFNQDHTPIWEDALTLRDYFRKLMSDLPAPYALPEYASPEKPAAAQPSTKIKLKMPAAGQPSAAHGPSAEKASPPLTLRVPNGGQSSPPVQSQTTDSAKTKPPALAPLAPATQAPTPIAPRAPGVSGLQIQPAPAQAGGTSQVAAVPAPYHYANATYPHAGTTTTMAAAALGPAPSPVGSNPPAQQATEKTASTSPAPPPALPKSQLRHISLSTSPVTRRIDLDVEDGVKSWAMRLTTGERAVTVKDVSFLEEKERRDEKGEEHEQAEPGKDTKGKGKAKGASKKKDETPADPKPSVNGKAAKGPEALQVLLNGSLVKSMQGSEWHVELPVGSSTLELGEQGGAAWKVYFDRPPL</sequence>
<feature type="compositionally biased region" description="Polar residues" evidence="9">
    <location>
        <begin position="363"/>
        <end position="377"/>
    </location>
</feature>
<feature type="domain" description="Bromo" evidence="10">
    <location>
        <begin position="220"/>
        <end position="290"/>
    </location>
</feature>
<evidence type="ECO:0000256" key="7">
    <source>
        <dbReference type="ARBA" id="ARBA00023242"/>
    </source>
</evidence>
<dbReference type="Gene3D" id="1.20.920.10">
    <property type="entry name" value="Bromodomain-like"/>
    <property type="match status" value="2"/>
</dbReference>
<evidence type="ECO:0000256" key="6">
    <source>
        <dbReference type="ARBA" id="ARBA00023163"/>
    </source>
</evidence>
<proteinExistence type="predicted"/>
<keyword evidence="4" id="KW-0805">Transcription regulation</keyword>
<feature type="domain" description="Bromo" evidence="10">
    <location>
        <begin position="81"/>
        <end position="151"/>
    </location>
</feature>
<keyword evidence="6" id="KW-0804">Transcription</keyword>
<evidence type="ECO:0000256" key="8">
    <source>
        <dbReference type="PROSITE-ProRule" id="PRU00035"/>
    </source>
</evidence>
<dbReference type="PANTHER" id="PTHR16062:SF19">
    <property type="entry name" value="PROTEIN POLYBROMO-1"/>
    <property type="match status" value="1"/>
</dbReference>
<keyword evidence="5 8" id="KW-0103">Bromodomain</keyword>
<evidence type="ECO:0000256" key="4">
    <source>
        <dbReference type="ARBA" id="ARBA00023015"/>
    </source>
</evidence>
<keyword evidence="7" id="KW-0539">Nucleus</keyword>
<evidence type="ECO:0000256" key="9">
    <source>
        <dbReference type="SAM" id="MobiDB-lite"/>
    </source>
</evidence>
<dbReference type="PROSITE" id="PS50014">
    <property type="entry name" value="BROMODOMAIN_2"/>
    <property type="match status" value="2"/>
</dbReference>
<dbReference type="InterPro" id="IPR018359">
    <property type="entry name" value="Bromodomain_CS"/>
</dbReference>
<dbReference type="PANTHER" id="PTHR16062">
    <property type="entry name" value="SWI/SNF-RELATED"/>
    <property type="match status" value="1"/>
</dbReference>
<evidence type="ECO:0000256" key="5">
    <source>
        <dbReference type="ARBA" id="ARBA00023117"/>
    </source>
</evidence>
<feature type="compositionally biased region" description="Low complexity" evidence="9">
    <location>
        <begin position="380"/>
        <end position="403"/>
    </location>
</feature>
<dbReference type="SMART" id="SM00297">
    <property type="entry name" value="BROMO"/>
    <property type="match status" value="2"/>
</dbReference>
<evidence type="ECO:0000256" key="2">
    <source>
        <dbReference type="ARBA" id="ARBA00022737"/>
    </source>
</evidence>
<dbReference type="CDD" id="cd04369">
    <property type="entry name" value="Bromodomain"/>
    <property type="match status" value="1"/>
</dbReference>
<dbReference type="PROSITE" id="PS00633">
    <property type="entry name" value="BROMODOMAIN_1"/>
    <property type="match status" value="1"/>
</dbReference>
<dbReference type="InterPro" id="IPR036427">
    <property type="entry name" value="Bromodomain-like_sf"/>
</dbReference>
<dbReference type="Pfam" id="PF00439">
    <property type="entry name" value="Bromodomain"/>
    <property type="match status" value="2"/>
</dbReference>
<dbReference type="Proteomes" id="UP000305948">
    <property type="component" value="Unassembled WGS sequence"/>
</dbReference>
<gene>
    <name evidence="11" type="ORF">OE88DRAFT_1649996</name>
</gene>
<evidence type="ECO:0000256" key="1">
    <source>
        <dbReference type="ARBA" id="ARBA00004123"/>
    </source>
</evidence>
<dbReference type="AlphaFoldDB" id="A0A5C3NGV0"/>
<dbReference type="EMBL" id="ML213503">
    <property type="protein sequence ID" value="TFK56612.1"/>
    <property type="molecule type" value="Genomic_DNA"/>
</dbReference>
<feature type="region of interest" description="Disordered" evidence="9">
    <location>
        <begin position="533"/>
        <end position="586"/>
    </location>
</feature>
<feature type="region of interest" description="Disordered" evidence="9">
    <location>
        <begin position="1"/>
        <end position="59"/>
    </location>
</feature>
<feature type="region of interest" description="Disordered" evidence="9">
    <location>
        <begin position="171"/>
        <end position="201"/>
    </location>
</feature>
<name>A0A5C3NGV0_9AGAM</name>
<reference evidence="11 12" key="1">
    <citation type="journal article" date="2019" name="Nat. Ecol. Evol.">
        <title>Megaphylogeny resolves global patterns of mushroom evolution.</title>
        <authorList>
            <person name="Varga T."/>
            <person name="Krizsan K."/>
            <person name="Foldi C."/>
            <person name="Dima B."/>
            <person name="Sanchez-Garcia M."/>
            <person name="Sanchez-Ramirez S."/>
            <person name="Szollosi G.J."/>
            <person name="Szarkandi J.G."/>
            <person name="Papp V."/>
            <person name="Albert L."/>
            <person name="Andreopoulos W."/>
            <person name="Angelini C."/>
            <person name="Antonin V."/>
            <person name="Barry K.W."/>
            <person name="Bougher N.L."/>
            <person name="Buchanan P."/>
            <person name="Buyck B."/>
            <person name="Bense V."/>
            <person name="Catcheside P."/>
            <person name="Chovatia M."/>
            <person name="Cooper J."/>
            <person name="Damon W."/>
            <person name="Desjardin D."/>
            <person name="Finy P."/>
            <person name="Geml J."/>
            <person name="Haridas S."/>
            <person name="Hughes K."/>
            <person name="Justo A."/>
            <person name="Karasinski D."/>
            <person name="Kautmanova I."/>
            <person name="Kiss B."/>
            <person name="Kocsube S."/>
            <person name="Kotiranta H."/>
            <person name="LaButti K.M."/>
            <person name="Lechner B.E."/>
            <person name="Liimatainen K."/>
            <person name="Lipzen A."/>
            <person name="Lukacs Z."/>
            <person name="Mihaltcheva S."/>
            <person name="Morgado L.N."/>
            <person name="Niskanen T."/>
            <person name="Noordeloos M.E."/>
            <person name="Ohm R.A."/>
            <person name="Ortiz-Santana B."/>
            <person name="Ovrebo C."/>
            <person name="Racz N."/>
            <person name="Riley R."/>
            <person name="Savchenko A."/>
            <person name="Shiryaev A."/>
            <person name="Soop K."/>
            <person name="Spirin V."/>
            <person name="Szebenyi C."/>
            <person name="Tomsovsky M."/>
            <person name="Tulloss R.E."/>
            <person name="Uehling J."/>
            <person name="Grigoriev I.V."/>
            <person name="Vagvolgyi C."/>
            <person name="Papp T."/>
            <person name="Martin F.M."/>
            <person name="Miettinen O."/>
            <person name="Hibbett D.S."/>
            <person name="Nagy L.G."/>
        </authorList>
    </citation>
    <scope>NUCLEOTIDE SEQUENCE [LARGE SCALE GENOMIC DNA]</scope>
    <source>
        <strain evidence="11 12">OMC1185</strain>
    </source>
</reference>
<dbReference type="GO" id="GO:0006368">
    <property type="term" value="P:transcription elongation by RNA polymerase II"/>
    <property type="evidence" value="ECO:0007669"/>
    <property type="project" value="TreeGrafter"/>
</dbReference>
<evidence type="ECO:0000313" key="11">
    <source>
        <dbReference type="EMBL" id="TFK56612.1"/>
    </source>
</evidence>
<dbReference type="GO" id="GO:0003682">
    <property type="term" value="F:chromatin binding"/>
    <property type="evidence" value="ECO:0007669"/>
    <property type="project" value="TreeGrafter"/>
</dbReference>
<dbReference type="SUPFAM" id="SSF47370">
    <property type="entry name" value="Bromodomain"/>
    <property type="match status" value="2"/>
</dbReference>
<organism evidence="11 12">
    <name type="scientific">Heliocybe sulcata</name>
    <dbReference type="NCBI Taxonomy" id="5364"/>
    <lineage>
        <taxon>Eukaryota</taxon>
        <taxon>Fungi</taxon>
        <taxon>Dikarya</taxon>
        <taxon>Basidiomycota</taxon>
        <taxon>Agaricomycotina</taxon>
        <taxon>Agaricomycetes</taxon>
        <taxon>Gloeophyllales</taxon>
        <taxon>Gloeophyllaceae</taxon>
        <taxon>Heliocybe</taxon>
    </lineage>
</organism>
<evidence type="ECO:0000313" key="12">
    <source>
        <dbReference type="Proteomes" id="UP000305948"/>
    </source>
</evidence>
<comment type="subcellular location">
    <subcellularLocation>
        <location evidence="1">Nucleus</location>
    </subcellularLocation>
</comment>
<feature type="compositionally biased region" description="Basic and acidic residues" evidence="9">
    <location>
        <begin position="179"/>
        <end position="194"/>
    </location>
</feature>
<dbReference type="InterPro" id="IPR001487">
    <property type="entry name" value="Bromodomain"/>
</dbReference>
<dbReference type="GO" id="GO:0006338">
    <property type="term" value="P:chromatin remodeling"/>
    <property type="evidence" value="ECO:0007669"/>
    <property type="project" value="InterPro"/>
</dbReference>
<feature type="region of interest" description="Disordered" evidence="9">
    <location>
        <begin position="333"/>
        <end position="414"/>
    </location>
</feature>
<evidence type="ECO:0000256" key="3">
    <source>
        <dbReference type="ARBA" id="ARBA00022853"/>
    </source>
</evidence>
<feature type="region of interest" description="Disordered" evidence="9">
    <location>
        <begin position="451"/>
        <end position="493"/>
    </location>
</feature>
<dbReference type="OrthoDB" id="6017at2759"/>
<evidence type="ECO:0000259" key="10">
    <source>
        <dbReference type="PROSITE" id="PS50014"/>
    </source>
</evidence>
<dbReference type="STRING" id="5364.A0A5C3NGV0"/>
<dbReference type="PRINTS" id="PR00503">
    <property type="entry name" value="BROMODOMAIN"/>
</dbReference>
<keyword evidence="12" id="KW-1185">Reference proteome</keyword>
<protein>
    <submittedName>
        <fullName evidence="11">Bromodomain-containing protein</fullName>
    </submittedName>
</protein>
<accession>A0A5C3NGV0</accession>
<keyword evidence="2" id="KW-0677">Repeat</keyword>
<feature type="compositionally biased region" description="Basic and acidic residues" evidence="9">
    <location>
        <begin position="533"/>
        <end position="555"/>
    </location>
</feature>
<dbReference type="InterPro" id="IPR037382">
    <property type="entry name" value="Rsc/polybromo"/>
</dbReference>
<dbReference type="GO" id="GO:0016586">
    <property type="term" value="C:RSC-type complex"/>
    <property type="evidence" value="ECO:0007669"/>
    <property type="project" value="InterPro"/>
</dbReference>